<comment type="catalytic activity">
    <reaction evidence="1 13">
        <text>Hydrolyzes free adenine bases from 7,8-dihydro-8-oxoguanine:adenine mismatched double-stranded DNA, leaving an apurinic site.</text>
        <dbReference type="EC" id="3.2.2.31"/>
    </reaction>
</comment>
<evidence type="ECO:0000256" key="7">
    <source>
        <dbReference type="ARBA" id="ARBA00022763"/>
    </source>
</evidence>
<dbReference type="InterPro" id="IPR044298">
    <property type="entry name" value="MIG/MutY"/>
</dbReference>
<evidence type="ECO:0000313" key="17">
    <source>
        <dbReference type="Proteomes" id="UP001519460"/>
    </source>
</evidence>
<feature type="region of interest" description="Disordered" evidence="14">
    <location>
        <begin position="1"/>
        <end position="24"/>
    </location>
</feature>
<feature type="domain" description="HhH-GPD" evidence="15">
    <location>
        <begin position="106"/>
        <end position="259"/>
    </location>
</feature>
<dbReference type="FunFam" id="1.10.340.30:FF:000002">
    <property type="entry name" value="Adenine DNA glycosylase"/>
    <property type="match status" value="1"/>
</dbReference>
<dbReference type="InterPro" id="IPR004036">
    <property type="entry name" value="Endonuclease-III-like_CS2"/>
</dbReference>
<dbReference type="InterPro" id="IPR003651">
    <property type="entry name" value="Endonuclease3_FeS-loop_motif"/>
</dbReference>
<keyword evidence="11" id="KW-0234">DNA repair</keyword>
<keyword evidence="10" id="KW-0411">Iron-sulfur</keyword>
<dbReference type="GO" id="GO:0051539">
    <property type="term" value="F:4 iron, 4 sulfur cluster binding"/>
    <property type="evidence" value="ECO:0007669"/>
    <property type="project" value="UniProtKB-UniRule"/>
</dbReference>
<protein>
    <recommendedName>
        <fullName evidence="4 13">Adenine DNA glycosylase</fullName>
        <ecNumber evidence="3 13">3.2.2.31</ecNumber>
    </recommendedName>
</protein>
<dbReference type="SUPFAM" id="SSF48150">
    <property type="entry name" value="DNA-glycosylase"/>
    <property type="match status" value="1"/>
</dbReference>
<evidence type="ECO:0000256" key="13">
    <source>
        <dbReference type="RuleBase" id="RU365096"/>
    </source>
</evidence>
<dbReference type="Gene3D" id="3.90.79.10">
    <property type="entry name" value="Nucleoside Triphosphate Pyrophosphohydrolase"/>
    <property type="match status" value="1"/>
</dbReference>
<keyword evidence="5" id="KW-0004">4Fe-4S</keyword>
<dbReference type="Proteomes" id="UP001519460">
    <property type="component" value="Unassembled WGS sequence"/>
</dbReference>
<keyword evidence="12 13" id="KW-0326">Glycosidase</keyword>
<dbReference type="AlphaFoldDB" id="A0ABD0LP38"/>
<comment type="similarity">
    <text evidence="2 13">Belongs to the Nth/MutY family.</text>
</comment>
<dbReference type="PROSITE" id="PS01155">
    <property type="entry name" value="ENDONUCLEASE_III_2"/>
    <property type="match status" value="1"/>
</dbReference>
<keyword evidence="6" id="KW-0479">Metal-binding</keyword>
<dbReference type="SMART" id="SM00525">
    <property type="entry name" value="FES"/>
    <property type="match status" value="1"/>
</dbReference>
<dbReference type="PANTHER" id="PTHR42944">
    <property type="entry name" value="ADENINE DNA GLYCOSYLASE"/>
    <property type="match status" value="1"/>
</dbReference>
<evidence type="ECO:0000256" key="5">
    <source>
        <dbReference type="ARBA" id="ARBA00022485"/>
    </source>
</evidence>
<dbReference type="PANTHER" id="PTHR42944:SF1">
    <property type="entry name" value="ADENINE DNA GLYCOSYLASE"/>
    <property type="match status" value="1"/>
</dbReference>
<dbReference type="InterPro" id="IPR015797">
    <property type="entry name" value="NUDIX_hydrolase-like_dom_sf"/>
</dbReference>
<dbReference type="InterPro" id="IPR003265">
    <property type="entry name" value="HhH-GPD_domain"/>
</dbReference>
<evidence type="ECO:0000256" key="11">
    <source>
        <dbReference type="ARBA" id="ARBA00023204"/>
    </source>
</evidence>
<reference evidence="16 17" key="1">
    <citation type="journal article" date="2023" name="Sci. Data">
        <title>Genome assembly of the Korean intertidal mud-creeper Batillaria attramentaria.</title>
        <authorList>
            <person name="Patra A.K."/>
            <person name="Ho P.T."/>
            <person name="Jun S."/>
            <person name="Lee S.J."/>
            <person name="Kim Y."/>
            <person name="Won Y.J."/>
        </authorList>
    </citation>
    <scope>NUCLEOTIDE SEQUENCE [LARGE SCALE GENOMIC DNA]</scope>
    <source>
        <strain evidence="16">Wonlab-2016</strain>
    </source>
</reference>
<dbReference type="FunFam" id="1.10.1670.10:FF:000002">
    <property type="entry name" value="Adenine DNA glycosylase"/>
    <property type="match status" value="1"/>
</dbReference>
<evidence type="ECO:0000259" key="15">
    <source>
        <dbReference type="SMART" id="SM00478"/>
    </source>
</evidence>
<dbReference type="InterPro" id="IPR029119">
    <property type="entry name" value="MutY_C"/>
</dbReference>
<dbReference type="CDD" id="cd00056">
    <property type="entry name" value="ENDO3c"/>
    <property type="match status" value="1"/>
</dbReference>
<dbReference type="InterPro" id="IPR023170">
    <property type="entry name" value="HhH_base_excis_C"/>
</dbReference>
<keyword evidence="9 13" id="KW-0408">Iron</keyword>
<feature type="region of interest" description="Disordered" evidence="14">
    <location>
        <begin position="487"/>
        <end position="518"/>
    </location>
</feature>
<evidence type="ECO:0000256" key="10">
    <source>
        <dbReference type="ARBA" id="ARBA00023014"/>
    </source>
</evidence>
<evidence type="ECO:0000256" key="9">
    <source>
        <dbReference type="ARBA" id="ARBA00023004"/>
    </source>
</evidence>
<dbReference type="InterPro" id="IPR000445">
    <property type="entry name" value="HhH_motif"/>
</dbReference>
<evidence type="ECO:0000256" key="6">
    <source>
        <dbReference type="ARBA" id="ARBA00022723"/>
    </source>
</evidence>
<evidence type="ECO:0000256" key="3">
    <source>
        <dbReference type="ARBA" id="ARBA00012045"/>
    </source>
</evidence>
<dbReference type="SUPFAM" id="SSF55811">
    <property type="entry name" value="Nudix"/>
    <property type="match status" value="1"/>
</dbReference>
<dbReference type="EC" id="3.2.2.31" evidence="3 13"/>
<comment type="cofactor">
    <cofactor evidence="13">
        <name>[4Fe-4S] cluster</name>
        <dbReference type="ChEBI" id="CHEBI:49883"/>
    </cofactor>
    <text evidence="13">Binds 1 [4Fe-4S] cluster.</text>
</comment>
<dbReference type="Pfam" id="PF00633">
    <property type="entry name" value="HHH"/>
    <property type="match status" value="1"/>
</dbReference>
<sequence>MATKKIKTRNTAQRTGSRSSKNSKAITVILDDEPDDSQVSHAIGFHDFHPANDVPQMQEKLLKWYDQVKRDLPWRKINQIGRSDVKVQNEMSDNERAYAVWVSEIMLQQTQVATVIDYYNRWMKKWPTVQALASAKLEEVNEMWTGLGYYSRGRRLHEGAQKVVEKLSGQMPRTAEDLQKELPGVGRYTAGAIASIAFGQKTGVVDGNVIRVLSRLRMIGADSTNPATMEKFWNLANGLTAQCDRPGDFNQAMMELGATVCMPKTPKCSECPVHSLCKAYQKVESDKQKERGRLGVAKTEKHQLLDIECLADGCKWCLPSDDPWDTSLGVLNHPRKAKKKPPRDQTSIVTVVCKQCTDNQRQFLLFQRPEKGLLAGLWEFPSWDIDVNGNTPSAEASGDTVNHLKYNHKVELSGVFNKVDLGEVVHLFSHINQTYLVTLITVTEENITILSERPSRWLTEEELGEAAIPTAMKKVFKLCSASLEGKKSVQNANKRKREASAEDKRKQRSIDSFFSPKR</sequence>
<dbReference type="Pfam" id="PF00730">
    <property type="entry name" value="HhH-GPD"/>
    <property type="match status" value="1"/>
</dbReference>
<accession>A0ABD0LP38</accession>
<organism evidence="16 17">
    <name type="scientific">Batillaria attramentaria</name>
    <dbReference type="NCBI Taxonomy" id="370345"/>
    <lineage>
        <taxon>Eukaryota</taxon>
        <taxon>Metazoa</taxon>
        <taxon>Spiralia</taxon>
        <taxon>Lophotrochozoa</taxon>
        <taxon>Mollusca</taxon>
        <taxon>Gastropoda</taxon>
        <taxon>Caenogastropoda</taxon>
        <taxon>Sorbeoconcha</taxon>
        <taxon>Cerithioidea</taxon>
        <taxon>Batillariidae</taxon>
        <taxon>Batillaria</taxon>
    </lineage>
</organism>
<dbReference type="Gene3D" id="1.10.1670.10">
    <property type="entry name" value="Helix-hairpin-Helix base-excision DNA repair enzymes (C-terminal)"/>
    <property type="match status" value="1"/>
</dbReference>
<dbReference type="Pfam" id="PF14815">
    <property type="entry name" value="NUDIX_4"/>
    <property type="match status" value="1"/>
</dbReference>
<name>A0ABD0LP38_9CAEN</name>
<comment type="function">
    <text evidence="13">Adenine glycosylase active on G-A mispairs.</text>
</comment>
<keyword evidence="17" id="KW-1185">Reference proteome</keyword>
<evidence type="ECO:0000256" key="4">
    <source>
        <dbReference type="ARBA" id="ARBA00022023"/>
    </source>
</evidence>
<comment type="caution">
    <text evidence="16">The sequence shown here is derived from an EMBL/GenBank/DDBJ whole genome shotgun (WGS) entry which is preliminary data.</text>
</comment>
<evidence type="ECO:0000313" key="16">
    <source>
        <dbReference type="EMBL" id="KAK7501221.1"/>
    </source>
</evidence>
<proteinExistence type="inferred from homology"/>
<dbReference type="GO" id="GO:0006284">
    <property type="term" value="P:base-excision repair"/>
    <property type="evidence" value="ECO:0007669"/>
    <property type="project" value="UniProtKB-UniRule"/>
</dbReference>
<dbReference type="GO" id="GO:0046872">
    <property type="term" value="F:metal ion binding"/>
    <property type="evidence" value="ECO:0007669"/>
    <property type="project" value="UniProtKB-UniRule"/>
</dbReference>
<evidence type="ECO:0000256" key="12">
    <source>
        <dbReference type="ARBA" id="ARBA00023295"/>
    </source>
</evidence>
<feature type="compositionally biased region" description="Basic and acidic residues" evidence="14">
    <location>
        <begin position="498"/>
        <end position="509"/>
    </location>
</feature>
<feature type="compositionally biased region" description="Polar residues" evidence="14">
    <location>
        <begin position="9"/>
        <end position="24"/>
    </location>
</feature>
<dbReference type="CDD" id="cd03431">
    <property type="entry name" value="NUDIX_DNA_Glycosylase_C-MutY"/>
    <property type="match status" value="1"/>
</dbReference>
<dbReference type="Gene3D" id="1.10.340.30">
    <property type="entry name" value="Hypothetical protein, domain 2"/>
    <property type="match status" value="1"/>
</dbReference>
<evidence type="ECO:0000256" key="8">
    <source>
        <dbReference type="ARBA" id="ARBA00022801"/>
    </source>
</evidence>
<evidence type="ECO:0000256" key="1">
    <source>
        <dbReference type="ARBA" id="ARBA00000843"/>
    </source>
</evidence>
<dbReference type="GO" id="GO:0000701">
    <property type="term" value="F:purine-specific mismatch base pair DNA N-glycosylase activity"/>
    <property type="evidence" value="ECO:0007669"/>
    <property type="project" value="UniProtKB-EC"/>
</dbReference>
<dbReference type="EMBL" id="JACVVK020000033">
    <property type="protein sequence ID" value="KAK7501221.1"/>
    <property type="molecule type" value="Genomic_DNA"/>
</dbReference>
<keyword evidence="8" id="KW-0378">Hydrolase</keyword>
<evidence type="ECO:0000256" key="2">
    <source>
        <dbReference type="ARBA" id="ARBA00008343"/>
    </source>
</evidence>
<keyword evidence="7 13" id="KW-0227">DNA damage</keyword>
<dbReference type="SMART" id="SM00478">
    <property type="entry name" value="ENDO3c"/>
    <property type="match status" value="1"/>
</dbReference>
<evidence type="ECO:0000256" key="14">
    <source>
        <dbReference type="SAM" id="MobiDB-lite"/>
    </source>
</evidence>
<dbReference type="InterPro" id="IPR011257">
    <property type="entry name" value="DNA_glycosylase"/>
</dbReference>
<gene>
    <name evidence="16" type="ORF">BaRGS_00007706</name>
</gene>